<accession>A0AAE0Z9Y1</accession>
<sequence>MYLNVLLEPHRFLECFSSALTFIDQPNKYILFNKEDQPLMYLEEVPTGVPYGYRSIDVIAKDPAGQKLFHITRPSNICAQCAFCCAYMKPCKYQGDVSLLDQNEKHLGHLTQKGSFKSARLVVEDKDGDTIYEINGEGACCTPTKDYKIINKKGDKVGEIEKQGIGLGTGSNRYEIKFPEDAQPNDKALIIGMAILIDYRFHFNATQPRRYRRR</sequence>
<name>A0AAE0Z9Y1_9GAST</name>
<dbReference type="Proteomes" id="UP001283361">
    <property type="component" value="Unassembled WGS sequence"/>
</dbReference>
<dbReference type="InterPro" id="IPR025659">
    <property type="entry name" value="Tubby-like_C"/>
</dbReference>
<dbReference type="InterPro" id="IPR005552">
    <property type="entry name" value="Scramblase"/>
</dbReference>
<comment type="caution">
    <text evidence="3">The sequence shown here is derived from an EMBL/GenBank/DDBJ whole genome shotgun (WGS) entry which is preliminary data.</text>
</comment>
<comment type="cofactor">
    <cofactor evidence="2">
        <name>Ca(2+)</name>
        <dbReference type="ChEBI" id="CHEBI:29108"/>
    </cofactor>
</comment>
<keyword evidence="4" id="KW-1185">Reference proteome</keyword>
<reference evidence="3" key="1">
    <citation type="journal article" date="2023" name="G3 (Bethesda)">
        <title>A reference genome for the long-term kleptoplast-retaining sea slug Elysia crispata morphotype clarki.</title>
        <authorList>
            <person name="Eastman K.E."/>
            <person name="Pendleton A.L."/>
            <person name="Shaikh M.A."/>
            <person name="Suttiyut T."/>
            <person name="Ogas R."/>
            <person name="Tomko P."/>
            <person name="Gavelis G."/>
            <person name="Widhalm J.R."/>
            <person name="Wisecaver J.H."/>
        </authorList>
    </citation>
    <scope>NUCLEOTIDE SEQUENCE</scope>
    <source>
        <strain evidence="3">ECLA1</strain>
    </source>
</reference>
<dbReference type="SUPFAM" id="SSF54518">
    <property type="entry name" value="Tubby C-terminal domain-like"/>
    <property type="match status" value="1"/>
</dbReference>
<gene>
    <name evidence="3" type="ORF">RRG08_054028</name>
</gene>
<dbReference type="EMBL" id="JAWDGP010004298">
    <property type="protein sequence ID" value="KAK3765502.1"/>
    <property type="molecule type" value="Genomic_DNA"/>
</dbReference>
<evidence type="ECO:0000313" key="4">
    <source>
        <dbReference type="Proteomes" id="UP001283361"/>
    </source>
</evidence>
<comment type="function">
    <text evidence="2">May mediate accelerated ATP-independent bidirectional transbilayer migration of phospholipids upon binding calcium ions that results in a loss of phospholipid asymmetry in the plasma membrane.</text>
</comment>
<evidence type="ECO:0000256" key="1">
    <source>
        <dbReference type="ARBA" id="ARBA00005350"/>
    </source>
</evidence>
<dbReference type="PANTHER" id="PTHR23248">
    <property type="entry name" value="PHOSPHOLIPID SCRAMBLASE-RELATED"/>
    <property type="match status" value="1"/>
</dbReference>
<dbReference type="Pfam" id="PF03803">
    <property type="entry name" value="Scramblase"/>
    <property type="match status" value="1"/>
</dbReference>
<comment type="similarity">
    <text evidence="1 2">Belongs to the phospholipid scramblase family.</text>
</comment>
<organism evidence="3 4">
    <name type="scientific">Elysia crispata</name>
    <name type="common">lettuce slug</name>
    <dbReference type="NCBI Taxonomy" id="231223"/>
    <lineage>
        <taxon>Eukaryota</taxon>
        <taxon>Metazoa</taxon>
        <taxon>Spiralia</taxon>
        <taxon>Lophotrochozoa</taxon>
        <taxon>Mollusca</taxon>
        <taxon>Gastropoda</taxon>
        <taxon>Heterobranchia</taxon>
        <taxon>Euthyneura</taxon>
        <taxon>Panpulmonata</taxon>
        <taxon>Sacoglossa</taxon>
        <taxon>Placobranchoidea</taxon>
        <taxon>Plakobranchidae</taxon>
        <taxon>Elysia</taxon>
    </lineage>
</organism>
<evidence type="ECO:0000256" key="2">
    <source>
        <dbReference type="RuleBase" id="RU363116"/>
    </source>
</evidence>
<keyword evidence="2" id="KW-0564">Palmitate</keyword>
<protein>
    <recommendedName>
        <fullName evidence="2">Phospholipid scramblase</fullName>
    </recommendedName>
</protein>
<dbReference type="GO" id="GO:0017128">
    <property type="term" value="F:phospholipid scramblase activity"/>
    <property type="evidence" value="ECO:0007669"/>
    <property type="project" value="InterPro"/>
</dbReference>
<proteinExistence type="inferred from homology"/>
<dbReference type="PANTHER" id="PTHR23248:SF9">
    <property type="entry name" value="PHOSPHOLIPID SCRAMBLASE"/>
    <property type="match status" value="1"/>
</dbReference>
<dbReference type="GO" id="GO:0005886">
    <property type="term" value="C:plasma membrane"/>
    <property type="evidence" value="ECO:0007669"/>
    <property type="project" value="TreeGrafter"/>
</dbReference>
<evidence type="ECO:0000313" key="3">
    <source>
        <dbReference type="EMBL" id="KAK3765502.1"/>
    </source>
</evidence>
<keyword evidence="2" id="KW-0449">Lipoprotein</keyword>
<keyword evidence="2" id="KW-0106">Calcium</keyword>
<dbReference type="AlphaFoldDB" id="A0AAE0Z9Y1"/>